<dbReference type="InterPro" id="IPR043502">
    <property type="entry name" value="DNA/RNA_pol_sf"/>
</dbReference>
<evidence type="ECO:0000313" key="12">
    <source>
        <dbReference type="EMBL" id="KAE8654714.1"/>
    </source>
</evidence>
<feature type="region of interest" description="Disordered" evidence="10">
    <location>
        <begin position="249"/>
        <end position="304"/>
    </location>
</feature>
<comment type="catalytic activity">
    <reaction evidence="8 9">
        <text>RNA(n) + a ribonucleoside 5'-triphosphate = RNA(n+1) + diphosphate</text>
        <dbReference type="Rhea" id="RHEA:21248"/>
        <dbReference type="Rhea" id="RHEA-COMP:14527"/>
        <dbReference type="Rhea" id="RHEA-COMP:17342"/>
        <dbReference type="ChEBI" id="CHEBI:33019"/>
        <dbReference type="ChEBI" id="CHEBI:61557"/>
        <dbReference type="ChEBI" id="CHEBI:140395"/>
        <dbReference type="EC" id="2.7.7.48"/>
    </reaction>
</comment>
<dbReference type="InterPro" id="IPR057596">
    <property type="entry name" value="RDRP_core"/>
</dbReference>
<dbReference type="Pfam" id="PF22936">
    <property type="entry name" value="Pol_BBD"/>
    <property type="match status" value="1"/>
</dbReference>
<dbReference type="PROSITE" id="PS50994">
    <property type="entry name" value="INTEGRASE"/>
    <property type="match status" value="1"/>
</dbReference>
<keyword evidence="5" id="KW-0645">Protease</keyword>
<evidence type="ECO:0000259" key="11">
    <source>
        <dbReference type="PROSITE" id="PS50994"/>
    </source>
</evidence>
<evidence type="ECO:0000256" key="9">
    <source>
        <dbReference type="RuleBase" id="RU363098"/>
    </source>
</evidence>
<dbReference type="PANTHER" id="PTHR23079:SF1">
    <property type="entry name" value="RNA-DEPENDENT RNA POLYMERASE 1"/>
    <property type="match status" value="1"/>
</dbReference>
<keyword evidence="5" id="KW-0064">Aspartyl protease</keyword>
<feature type="compositionally biased region" description="Polar residues" evidence="10">
    <location>
        <begin position="249"/>
        <end position="269"/>
    </location>
</feature>
<dbReference type="Pfam" id="PF07727">
    <property type="entry name" value="RVT_2"/>
    <property type="match status" value="1"/>
</dbReference>
<name>A0A6A2XLD7_HIBSY</name>
<gene>
    <name evidence="12" type="ORF">F3Y22_tig00117047pilonHSYRG00059</name>
</gene>
<evidence type="ECO:0000313" key="13">
    <source>
        <dbReference type="Proteomes" id="UP000436088"/>
    </source>
</evidence>
<dbReference type="GO" id="GO:0031380">
    <property type="term" value="C:nuclear RNA-directed RNA polymerase complex"/>
    <property type="evidence" value="ECO:0007669"/>
    <property type="project" value="TreeGrafter"/>
</dbReference>
<keyword evidence="2 9" id="KW-0696">RNA-directed RNA polymerase</keyword>
<keyword evidence="7 9" id="KW-0943">RNA-mediated gene silencing</keyword>
<dbReference type="InterPro" id="IPR001584">
    <property type="entry name" value="Integrase_cat-core"/>
</dbReference>
<dbReference type="InterPro" id="IPR036397">
    <property type="entry name" value="RNaseH_sf"/>
</dbReference>
<dbReference type="GO" id="GO:0003968">
    <property type="term" value="F:RNA-directed RNA polymerase activity"/>
    <property type="evidence" value="ECO:0007669"/>
    <property type="project" value="UniProtKB-KW"/>
</dbReference>
<evidence type="ECO:0000256" key="8">
    <source>
        <dbReference type="ARBA" id="ARBA00048744"/>
    </source>
</evidence>
<organism evidence="12 13">
    <name type="scientific">Hibiscus syriacus</name>
    <name type="common">Rose of Sharon</name>
    <dbReference type="NCBI Taxonomy" id="106335"/>
    <lineage>
        <taxon>Eukaryota</taxon>
        <taxon>Viridiplantae</taxon>
        <taxon>Streptophyta</taxon>
        <taxon>Embryophyta</taxon>
        <taxon>Tracheophyta</taxon>
        <taxon>Spermatophyta</taxon>
        <taxon>Magnoliopsida</taxon>
        <taxon>eudicotyledons</taxon>
        <taxon>Gunneridae</taxon>
        <taxon>Pentapetalae</taxon>
        <taxon>rosids</taxon>
        <taxon>malvids</taxon>
        <taxon>Malvales</taxon>
        <taxon>Malvaceae</taxon>
        <taxon>Malvoideae</taxon>
        <taxon>Hibiscus</taxon>
    </lineage>
</organism>
<feature type="compositionally biased region" description="Polar residues" evidence="10">
    <location>
        <begin position="280"/>
        <end position="292"/>
    </location>
</feature>
<dbReference type="Proteomes" id="UP000436088">
    <property type="component" value="Unassembled WGS sequence"/>
</dbReference>
<evidence type="ECO:0000256" key="6">
    <source>
        <dbReference type="ARBA" id="ARBA00022884"/>
    </source>
</evidence>
<dbReference type="GO" id="GO:0015074">
    <property type="term" value="P:DNA integration"/>
    <property type="evidence" value="ECO:0007669"/>
    <property type="project" value="InterPro"/>
</dbReference>
<accession>A0A6A2XLD7</accession>
<dbReference type="InterPro" id="IPR054722">
    <property type="entry name" value="PolX-like_BBD"/>
</dbReference>
<evidence type="ECO:0000256" key="1">
    <source>
        <dbReference type="ARBA" id="ARBA00005762"/>
    </source>
</evidence>
<dbReference type="Gene3D" id="3.30.420.10">
    <property type="entry name" value="Ribonuclease H-like superfamily/Ribonuclease H"/>
    <property type="match status" value="1"/>
</dbReference>
<proteinExistence type="inferred from homology"/>
<dbReference type="Pfam" id="PF26253">
    <property type="entry name" value="RdRP_head"/>
    <property type="match status" value="1"/>
</dbReference>
<evidence type="ECO:0000256" key="5">
    <source>
        <dbReference type="ARBA" id="ARBA00022750"/>
    </source>
</evidence>
<evidence type="ECO:0000256" key="4">
    <source>
        <dbReference type="ARBA" id="ARBA00022695"/>
    </source>
</evidence>
<dbReference type="Pfam" id="PF05183">
    <property type="entry name" value="RdRP"/>
    <property type="match status" value="1"/>
</dbReference>
<comment type="caution">
    <text evidence="12">The sequence shown here is derived from an EMBL/GenBank/DDBJ whole genome shotgun (WGS) entry which is preliminary data.</text>
</comment>
<dbReference type="CDD" id="cd09272">
    <property type="entry name" value="RNase_HI_RT_Ty1"/>
    <property type="match status" value="1"/>
</dbReference>
<keyword evidence="4 9" id="KW-0548">Nucleotidyltransferase</keyword>
<dbReference type="InterPro" id="IPR058752">
    <property type="entry name" value="RDRP_C_head"/>
</dbReference>
<dbReference type="SUPFAM" id="SSF56672">
    <property type="entry name" value="DNA/RNA polymerases"/>
    <property type="match status" value="1"/>
</dbReference>
<dbReference type="GO" id="GO:0004190">
    <property type="term" value="F:aspartic-type endopeptidase activity"/>
    <property type="evidence" value="ECO:0007669"/>
    <property type="project" value="UniProtKB-KW"/>
</dbReference>
<keyword evidence="13" id="KW-1185">Reference proteome</keyword>
<dbReference type="Pfam" id="PF14223">
    <property type="entry name" value="Retrotran_gag_2"/>
    <property type="match status" value="1"/>
</dbReference>
<feature type="domain" description="Integrase catalytic" evidence="11">
    <location>
        <begin position="475"/>
        <end position="565"/>
    </location>
</feature>
<comment type="similarity">
    <text evidence="1 9">Belongs to the RdRP family.</text>
</comment>
<reference evidence="12" key="1">
    <citation type="submission" date="2019-09" db="EMBL/GenBank/DDBJ databases">
        <title>Draft genome information of white flower Hibiscus syriacus.</title>
        <authorList>
            <person name="Kim Y.-M."/>
        </authorList>
    </citation>
    <scope>NUCLEOTIDE SEQUENCE [LARGE SCALE GENOMIC DNA]</scope>
    <source>
        <strain evidence="12">YM2019G1</strain>
    </source>
</reference>
<dbReference type="SUPFAM" id="SSF53098">
    <property type="entry name" value="Ribonuclease H-like"/>
    <property type="match status" value="1"/>
</dbReference>
<dbReference type="GO" id="GO:0003723">
    <property type="term" value="F:RNA binding"/>
    <property type="evidence" value="ECO:0007669"/>
    <property type="project" value="UniProtKB-KW"/>
</dbReference>
<evidence type="ECO:0000256" key="3">
    <source>
        <dbReference type="ARBA" id="ARBA00022679"/>
    </source>
</evidence>
<keyword evidence="3 9" id="KW-0808">Transferase</keyword>
<keyword evidence="6 9" id="KW-0694">RNA-binding</keyword>
<sequence length="1475" mass="165902">MRHPVSPAISLDFGLVYVRRVQITPSRIYFCGISFVDEELEKIHSMNVQERAWMFASRGGLSAADIRSWMGNFSRIRNVAKYAARLGQSFSSSTEALGVDKDEINHIPDIEAVTDRNKYRQDRLLFSALLGAISVSLQPLIARTTTSLDAWQTLANTYAKPSRGHIKQLKEQLKRCNKGSKSISEYMQAIKTRADELALLGKPIDDEDLIDRVLEGLSDEYKSVIDAINARDTSISFAELHEKLLNKETSLQTAQPPSLSLPATANPTAFRNRPNWRPPATNSQQSGPTTILSPHDQRQPKPYLGRCQACDTQGHTAKRCPMFRLVNNQQSPASRPQGSQGYRPSTPWQPRANHTILGNNTTPTWLLDSGASHHVTSDLSNLSLHSSYQGSDDVMIGDGSALHITHTGSTTIPTSSRTFTLQNVKDLNTGTILLMGEPKDDVYEWPTTSPSLSSSPLLAFSSVKTTSSEWHSRLDNGGEYQALDRFLSTNGISHLTTPPHTPEHNGFSERRHRHIVETGLSLLTHASMPLTYWTYAFATAVYLINHIEPHTVSQALKDPKWRQAMNDEFDALVRNGTWELVPSTSLQNLIGCKWVFRIKRLPNGSIDRYKARLVAKGFHQIPGVDYHDTFSPVVKPTTIRLVLSLAVSRGWQLRQLDVNNAFLQGHLSEDVYMAQPPGFVDKDNPTHVCKLKKAIYGLKQAPWAWYLELHQFLIESGFTNSQADTSLFILHSGDTTIYLLVYVDDIIITGTNTNIIQRYIDLMAQRFSIKDLGTLSYFLGIEVLTTPSGLLLTQRRYITDLLARTKMIGAKPVATPLVTDGNLTLHSGTALTDCIEYRTIVGSLQYLCLTRPDIAYAVNKLSQFMHRPTSEHWNAAKRLLRYLCGTLTHGLFLHKANPLSLHAFSDADWAGNKDDYTSTSAYIVYLGRHPISWSSKKQRTVARSSTEAEYRSVAATTSELNWICSLLTELGITLSTPPVIYCDNVGATYLCSNPVFHSRMKHVALDYHFIRGQVQSGALRVTHVSSADQLADALTKPLPRSRFQDLRCRTVLSRKKQREVVDQLNALLRDPLKAQEALEVMSPGETTNILKEMLQCGYKPDEEPFLSMMLQTFRESKLLELRSIMGCLDETRTLNYGQVFVQFSGSRPGQRLLVQGKVVVARNPWLHPGDVHVLSATDVPDLYHMVDCVVFPQKGTSFVRTCSSSSRIKTSSERCSGSDLDGDIYFVCWDTDFIPPRQIEPMDYPPAPSATLDREVTIEEIEEYFTNYTINGSLGIISHAHVAFPDRETGKAMSRSCLELAKLHSIAVDFPKTGVPAEIPQELSHRISGYHGEKMERFYDPDMEVDGFEDYIDDAFFHKSNYDYKLGNLMDYYGIKTEAEILSGCVMKMSRSFTKRRDTEADDDAYAKALAWYNVTYHPSYFGQYNEGMNRDHFLSFAWCVYDKLIQTKKENTSIRRALDTSSLESRFRRGLGLD</sequence>
<protein>
    <recommendedName>
        <fullName evidence="9">RNA-dependent RNA polymerase</fullName>
        <ecNumber evidence="9">2.7.7.48</ecNumber>
    </recommendedName>
</protein>
<dbReference type="InterPro" id="IPR007855">
    <property type="entry name" value="RDRP"/>
</dbReference>
<comment type="function">
    <text evidence="9">Probably involved in the RNA silencing pathway and required for the generation of small interfering RNAs (siRNAs).</text>
</comment>
<evidence type="ECO:0000256" key="10">
    <source>
        <dbReference type="SAM" id="MobiDB-lite"/>
    </source>
</evidence>
<dbReference type="InterPro" id="IPR012337">
    <property type="entry name" value="RNaseH-like_sf"/>
</dbReference>
<keyword evidence="5" id="KW-0378">Hydrolase</keyword>
<dbReference type="InterPro" id="IPR013103">
    <property type="entry name" value="RVT_2"/>
</dbReference>
<dbReference type="GO" id="GO:0030422">
    <property type="term" value="P:siRNA processing"/>
    <property type="evidence" value="ECO:0007669"/>
    <property type="project" value="TreeGrafter"/>
</dbReference>
<evidence type="ECO:0000256" key="2">
    <source>
        <dbReference type="ARBA" id="ARBA00022484"/>
    </source>
</evidence>
<evidence type="ECO:0000256" key="7">
    <source>
        <dbReference type="ARBA" id="ARBA00023158"/>
    </source>
</evidence>
<dbReference type="EC" id="2.7.7.48" evidence="9"/>
<dbReference type="EMBL" id="VEPZ02001786">
    <property type="protein sequence ID" value="KAE8654714.1"/>
    <property type="molecule type" value="Genomic_DNA"/>
</dbReference>
<dbReference type="PANTHER" id="PTHR23079">
    <property type="entry name" value="RNA-DEPENDENT RNA POLYMERASE"/>
    <property type="match status" value="1"/>
</dbReference>